<proteinExistence type="predicted"/>
<gene>
    <name evidence="1" type="ORF">CFX0092_A1444</name>
</gene>
<organism evidence="1 2">
    <name type="scientific">Candidatus Promineifilum breve</name>
    <dbReference type="NCBI Taxonomy" id="1806508"/>
    <lineage>
        <taxon>Bacteria</taxon>
        <taxon>Bacillati</taxon>
        <taxon>Chloroflexota</taxon>
        <taxon>Ardenticatenia</taxon>
        <taxon>Candidatus Promineifilales</taxon>
        <taxon>Candidatus Promineifilaceae</taxon>
        <taxon>Candidatus Promineifilum</taxon>
    </lineage>
</organism>
<name>A0A160T1G9_9CHLR</name>
<reference evidence="1" key="1">
    <citation type="submission" date="2016-01" db="EMBL/GenBank/DDBJ databases">
        <authorList>
            <person name="Mcilroy J.S."/>
            <person name="Karst M S."/>
            <person name="Albertsen M."/>
        </authorList>
    </citation>
    <scope>NUCLEOTIDE SEQUENCE</scope>
    <source>
        <strain evidence="1">Cfx-K</strain>
    </source>
</reference>
<protein>
    <submittedName>
        <fullName evidence="1">Uncharacterized protein</fullName>
    </submittedName>
</protein>
<dbReference type="EMBL" id="LN890655">
    <property type="protein sequence ID" value="CUS03322.2"/>
    <property type="molecule type" value="Genomic_DNA"/>
</dbReference>
<dbReference type="Proteomes" id="UP000215027">
    <property type="component" value="Chromosome I"/>
</dbReference>
<sequence length="66" mass="7069">MIEENPVVMLCGVMWHVVESGRASTVALCGRVLRDCRAHSRLKTVGRGNVCLGCLRAAGLDVGDET</sequence>
<evidence type="ECO:0000313" key="2">
    <source>
        <dbReference type="Proteomes" id="UP000215027"/>
    </source>
</evidence>
<keyword evidence="2" id="KW-1185">Reference proteome</keyword>
<accession>A0A160T1G9</accession>
<dbReference type="KEGG" id="pbf:CFX0092_A1444"/>
<dbReference type="AlphaFoldDB" id="A0A160T1G9"/>
<evidence type="ECO:0000313" key="1">
    <source>
        <dbReference type="EMBL" id="CUS03322.2"/>
    </source>
</evidence>